<proteinExistence type="predicted"/>
<comment type="caution">
    <text evidence="1">The sequence shown here is derived from an EMBL/GenBank/DDBJ whole genome shotgun (WGS) entry which is preliminary data.</text>
</comment>
<accession>A0ACC0D2W5</accession>
<dbReference type="Proteomes" id="UP001497680">
    <property type="component" value="Unassembled WGS sequence"/>
</dbReference>
<reference evidence="1 2" key="1">
    <citation type="journal article" date="2022" name="New Phytol.">
        <title>Ecological generalism drives hyperdiversity of secondary metabolite gene clusters in xylarialean endophytes.</title>
        <authorList>
            <person name="Franco M.E.E."/>
            <person name="Wisecaver J.H."/>
            <person name="Arnold A.E."/>
            <person name="Ju Y.M."/>
            <person name="Slot J.C."/>
            <person name="Ahrendt S."/>
            <person name="Moore L.P."/>
            <person name="Eastman K.E."/>
            <person name="Scott K."/>
            <person name="Konkel Z."/>
            <person name="Mondo S.J."/>
            <person name="Kuo A."/>
            <person name="Hayes R.D."/>
            <person name="Haridas S."/>
            <person name="Andreopoulos B."/>
            <person name="Riley R."/>
            <person name="LaButti K."/>
            <person name="Pangilinan J."/>
            <person name="Lipzen A."/>
            <person name="Amirebrahimi M."/>
            <person name="Yan J."/>
            <person name="Adam C."/>
            <person name="Keymanesh K."/>
            <person name="Ng V."/>
            <person name="Louie K."/>
            <person name="Northen T."/>
            <person name="Drula E."/>
            <person name="Henrissat B."/>
            <person name="Hsieh H.M."/>
            <person name="Youens-Clark K."/>
            <person name="Lutzoni F."/>
            <person name="Miadlikowska J."/>
            <person name="Eastwood D.C."/>
            <person name="Hamelin R.C."/>
            <person name="Grigoriev I.V."/>
            <person name="U'Ren J.M."/>
        </authorList>
    </citation>
    <scope>NUCLEOTIDE SEQUENCE [LARGE SCALE GENOMIC DNA]</scope>
    <source>
        <strain evidence="1 2">ER1909</strain>
    </source>
</reference>
<dbReference type="EMBL" id="MU394310">
    <property type="protein sequence ID" value="KAI6087064.1"/>
    <property type="molecule type" value="Genomic_DNA"/>
</dbReference>
<evidence type="ECO:0000313" key="1">
    <source>
        <dbReference type="EMBL" id="KAI6087064.1"/>
    </source>
</evidence>
<gene>
    <name evidence="1" type="ORF">F4821DRAFT_118386</name>
</gene>
<evidence type="ECO:0000313" key="2">
    <source>
        <dbReference type="Proteomes" id="UP001497680"/>
    </source>
</evidence>
<sequence length="821" mass="90579">MASPVLPNTSNFLGVALVVNRLRDGPLFVFHYPPRILQPCPLPSRDSTQRDELDDDDELLNQMSHPPFEAPSGSLPKSVDLQNWNHDDHLETDSGSQIVPWEHVAGYPTRDLESLLTPNRAFHKKLFHVSLEQLCFASYPIYVPENGIWRKKKKQPKYQPPKSPENADAASKYGESTILASDVPQIETRDMAEEANLLDEADEKKSGMTMFNLVFILNPRKHEARELADNLYLHIIKKINKAYKYSQQRSDFVWKESKRILALKDKGKEAKTRMTTLWREILDVSSLAASMQDVYEAVSHNKIAALQLETAEGTVTHSVQIPVPFYLTDLPPDDESGSKGLWITTANSFVEDDSLNDPGFLDKNFALLLMTDEKKIIAELQADPDETTAAMIEFVRLSKPTMSFHQIGQGTSLSPAQVRKYAQHFIFWRRAIAIPPLHARDVYILSPNSDMARLPRASQAWARAFPLAPPLPEFLAALSAAPRSYKLFAPSKNHRPTYLAMLAWLMRGGWVTQLCAFAYVVVWPEILYEVDYELEAEELRAAQQHDEDARAEAESASSSAPDDSGSSQASSSPLHSPSYSADAQHQHQHQHQQPLSPGTASPTSGEVPPSMTSSTATLRSPFPDPSSSSPTASTATITTSTAALATTTAGEQAAEQARLDRLATRAHREAAEKAAAHARRPAPRATAHPSVNDAPHLAHLSPYIIVDAGRVGERESRYLSAIGRRLPERVSTTATTLNSSGGGAKLRVGGVGVGGIGSGGGGGGKAPAANLNPRAAWPVFWKYFNGRCPLERVALHEDMKRRDAWNLLNAMSEYLLTVRHW</sequence>
<organism evidence="1 2">
    <name type="scientific">Hypoxylon rubiginosum</name>
    <dbReference type="NCBI Taxonomy" id="110542"/>
    <lineage>
        <taxon>Eukaryota</taxon>
        <taxon>Fungi</taxon>
        <taxon>Dikarya</taxon>
        <taxon>Ascomycota</taxon>
        <taxon>Pezizomycotina</taxon>
        <taxon>Sordariomycetes</taxon>
        <taxon>Xylariomycetidae</taxon>
        <taxon>Xylariales</taxon>
        <taxon>Hypoxylaceae</taxon>
        <taxon>Hypoxylon</taxon>
    </lineage>
</organism>
<name>A0ACC0D2W5_9PEZI</name>
<protein>
    <submittedName>
        <fullName evidence="1">Nitrogen permease regulator of amino acid transport activity 3-domain-containing protein</fullName>
    </submittedName>
</protein>
<keyword evidence="2" id="KW-1185">Reference proteome</keyword>